<dbReference type="OrthoDB" id="2570531at2"/>
<name>A0A543IAS0_9ACTN</name>
<dbReference type="Proteomes" id="UP000316706">
    <property type="component" value="Unassembled WGS sequence"/>
</dbReference>
<dbReference type="AlphaFoldDB" id="A0A543IAS0"/>
<keyword evidence="3" id="KW-1185">Reference proteome</keyword>
<organism evidence="2 3">
    <name type="scientific">Actinomadura hallensis</name>
    <dbReference type="NCBI Taxonomy" id="337895"/>
    <lineage>
        <taxon>Bacteria</taxon>
        <taxon>Bacillati</taxon>
        <taxon>Actinomycetota</taxon>
        <taxon>Actinomycetes</taxon>
        <taxon>Streptosporangiales</taxon>
        <taxon>Thermomonosporaceae</taxon>
        <taxon>Actinomadura</taxon>
    </lineage>
</organism>
<dbReference type="RefSeq" id="WP_141966584.1">
    <property type="nucleotide sequence ID" value="NZ_VFPO01000001.1"/>
</dbReference>
<dbReference type="Pfam" id="PF01636">
    <property type="entry name" value="APH"/>
    <property type="match status" value="1"/>
</dbReference>
<keyword evidence="2" id="KW-0808">Transferase</keyword>
<evidence type="ECO:0000259" key="1">
    <source>
        <dbReference type="Pfam" id="PF01636"/>
    </source>
</evidence>
<gene>
    <name evidence="2" type="ORF">FHX41_1239</name>
</gene>
<dbReference type="Gene3D" id="3.90.1200.10">
    <property type="match status" value="1"/>
</dbReference>
<feature type="domain" description="Aminoglycoside phosphotransferase" evidence="1">
    <location>
        <begin position="125"/>
        <end position="197"/>
    </location>
</feature>
<sequence>MRSDWTALQPEVLGAIKAHTGPIHQVVPAPAGNHADVAATVHAAAGRVFVKAARKLSEETDGPEVRSLRNEARIVPHVADFAPRLHWTVEAGGWLVLGFEHVDGRHADYTPGSPDLEILAKTVHALQGARCPDVVRMSVERRWATVAEDVSPMAGGALLHTDVNPENLLITPDGRAVLVDWAHASRGAAWVELGLLIPWLLKAGHAPVEVGNWLSQFPSWAAADATHIDLFSEVFAERWRLRAEDSGCPAWVALHADLTRRWAEYRRGSG</sequence>
<dbReference type="InterPro" id="IPR011009">
    <property type="entry name" value="Kinase-like_dom_sf"/>
</dbReference>
<protein>
    <submittedName>
        <fullName evidence="2">Phosphotransferase family enzyme</fullName>
    </submittedName>
</protein>
<comment type="caution">
    <text evidence="2">The sequence shown here is derived from an EMBL/GenBank/DDBJ whole genome shotgun (WGS) entry which is preliminary data.</text>
</comment>
<proteinExistence type="predicted"/>
<evidence type="ECO:0000313" key="2">
    <source>
        <dbReference type="EMBL" id="TQM67621.1"/>
    </source>
</evidence>
<reference evidence="2 3" key="1">
    <citation type="submission" date="2019-06" db="EMBL/GenBank/DDBJ databases">
        <title>Sequencing the genomes of 1000 actinobacteria strains.</title>
        <authorList>
            <person name="Klenk H.-P."/>
        </authorList>
    </citation>
    <scope>NUCLEOTIDE SEQUENCE [LARGE SCALE GENOMIC DNA]</scope>
    <source>
        <strain evidence="2 3">DSM 45043</strain>
    </source>
</reference>
<dbReference type="GO" id="GO:0016740">
    <property type="term" value="F:transferase activity"/>
    <property type="evidence" value="ECO:0007669"/>
    <property type="project" value="UniProtKB-KW"/>
</dbReference>
<dbReference type="InterPro" id="IPR002575">
    <property type="entry name" value="Aminoglycoside_PTrfase"/>
</dbReference>
<dbReference type="SUPFAM" id="SSF56112">
    <property type="entry name" value="Protein kinase-like (PK-like)"/>
    <property type="match status" value="1"/>
</dbReference>
<dbReference type="EMBL" id="VFPO01000001">
    <property type="protein sequence ID" value="TQM67621.1"/>
    <property type="molecule type" value="Genomic_DNA"/>
</dbReference>
<evidence type="ECO:0000313" key="3">
    <source>
        <dbReference type="Proteomes" id="UP000316706"/>
    </source>
</evidence>
<accession>A0A543IAS0</accession>